<evidence type="ECO:0000256" key="3">
    <source>
        <dbReference type="ARBA" id="ARBA00023001"/>
    </source>
</evidence>
<keyword evidence="5 7" id="KW-0326">Glycosidase</keyword>
<name>E7RPR5_9BACT</name>
<dbReference type="STRING" id="28134.SAMN05444288_1708"/>
<keyword evidence="4" id="KW-0119">Carbohydrate metabolism</keyword>
<evidence type="ECO:0000256" key="7">
    <source>
        <dbReference type="RuleBase" id="RU361153"/>
    </source>
</evidence>
<evidence type="ECO:0000313" key="11">
    <source>
        <dbReference type="Proteomes" id="UP000005580"/>
    </source>
</evidence>
<organism evidence="10 11">
    <name type="scientific">Hoylesella oralis ATCC 33269</name>
    <dbReference type="NCBI Taxonomy" id="873533"/>
    <lineage>
        <taxon>Bacteria</taxon>
        <taxon>Pseudomonadati</taxon>
        <taxon>Bacteroidota</taxon>
        <taxon>Bacteroidia</taxon>
        <taxon>Bacteroidales</taxon>
        <taxon>Prevotellaceae</taxon>
        <taxon>Hoylesella</taxon>
    </lineage>
</organism>
<dbReference type="Gene3D" id="3.20.20.80">
    <property type="entry name" value="Glycosidases"/>
    <property type="match status" value="1"/>
</dbReference>
<dbReference type="GO" id="GO:0009986">
    <property type="term" value="C:cell surface"/>
    <property type="evidence" value="ECO:0007669"/>
    <property type="project" value="TreeGrafter"/>
</dbReference>
<feature type="signal peptide" evidence="8">
    <location>
        <begin position="1"/>
        <end position="24"/>
    </location>
</feature>
<sequence length="384" mass="44852">MVMKSYTYCLYLFLCVICGETAVAKSTVKKTTADYPQTVRGFMVETAERLDKKTLADVKSWGANVVRLQLNPLSYAKKRNRDFWEVFPDYLDLVQAKIDDARRIGVKVIVDLHEPPMMVDGKVPSSTTQGTEEFWDIPELKGNFIRMWKEIATKFKSKKYNDVIWGYDLFNEPQIDWKHTPQQWLDMSPDIVTAIRYIDKDVWIIYQPGINNNEYKTYAPLKDKRVIYSVHFYKPFGFTHQGVEKIYGADSLSREQALAIIQNKYPGDYYGQHWDSSTMEADLRPVADFAERYHVPILVGEFSAIAWAPVECSTVWLKDAIHTFEKYNFSWCYHAFREWAGWSLEHAEGTNAFWFKHDPTPTPVKYETQRAKIIKEALKKNQVH</sequence>
<gene>
    <name evidence="10" type="ORF">HMPREF0663_11166</name>
</gene>
<dbReference type="InterPro" id="IPR001547">
    <property type="entry name" value="Glyco_hydro_5"/>
</dbReference>
<dbReference type="InterPro" id="IPR050386">
    <property type="entry name" value="Glycosyl_hydrolase_5"/>
</dbReference>
<dbReference type="Pfam" id="PF00150">
    <property type="entry name" value="Cellulase"/>
    <property type="match status" value="1"/>
</dbReference>
<dbReference type="PANTHER" id="PTHR31297:SF41">
    <property type="entry name" value="ENDOGLUCANASE, PUTATIVE (AFU_ORTHOLOGUE AFUA_5G01830)-RELATED"/>
    <property type="match status" value="1"/>
</dbReference>
<keyword evidence="6" id="KW-0624">Polysaccharide degradation</keyword>
<comment type="similarity">
    <text evidence="1 7">Belongs to the glycosyl hydrolase 5 (cellulase A) family.</text>
</comment>
<reference evidence="10" key="1">
    <citation type="submission" date="2011-01" db="EMBL/GenBank/DDBJ databases">
        <authorList>
            <person name="Muzny D."/>
            <person name="Qin X."/>
            <person name="Buhay C."/>
            <person name="Dugan-Rocha S."/>
            <person name="Ding Y."/>
            <person name="Chen G."/>
            <person name="Hawes A."/>
            <person name="Holder M."/>
            <person name="Jhangiani S."/>
            <person name="Johnson A."/>
            <person name="Khan Z."/>
            <person name="Li Z."/>
            <person name="Liu W."/>
            <person name="Liu X."/>
            <person name="Perez L."/>
            <person name="Shen H."/>
            <person name="Wang Q."/>
            <person name="Watt J."/>
            <person name="Xi L."/>
            <person name="Xin Y."/>
            <person name="Zhou J."/>
            <person name="Deng J."/>
            <person name="Jiang H."/>
            <person name="Liu Y."/>
            <person name="Qu J."/>
            <person name="Song X.-Z."/>
            <person name="Zhang L."/>
            <person name="Villasana D."/>
            <person name="Johnson A."/>
            <person name="Liu J."/>
            <person name="Liyanage D."/>
            <person name="Lorensuhewa L."/>
            <person name="Robinson T."/>
            <person name="Song A."/>
            <person name="Song B.-B."/>
            <person name="Dinh H."/>
            <person name="Thornton R."/>
            <person name="Coyle M."/>
            <person name="Francisco L."/>
            <person name="Jackson L."/>
            <person name="Javaid M."/>
            <person name="Korchina V."/>
            <person name="Kovar C."/>
            <person name="Mata R."/>
            <person name="Mathew T."/>
            <person name="Ngo R."/>
            <person name="Nguyen L."/>
            <person name="Nguyen N."/>
            <person name="Okwuonu G."/>
            <person name="Ongeri F."/>
            <person name="Pham C."/>
            <person name="Simmons D."/>
            <person name="Wilczek-Boney K."/>
            <person name="Hale W."/>
            <person name="Jakkamsetti A."/>
            <person name="Pham P."/>
            <person name="Ruth R."/>
            <person name="San Lucas F."/>
            <person name="Warren J."/>
            <person name="Zhang J."/>
            <person name="Zhao Z."/>
            <person name="Zhou C."/>
            <person name="Zhu D."/>
            <person name="Lee S."/>
            <person name="Bess C."/>
            <person name="Blankenburg K."/>
            <person name="Forbes L."/>
            <person name="Fu Q."/>
            <person name="Gubbala S."/>
            <person name="Hirani K."/>
            <person name="Jayaseelan J.C."/>
            <person name="Lara F."/>
            <person name="Munidasa M."/>
            <person name="Palculict T."/>
            <person name="Patil S."/>
            <person name="Pu L.-L."/>
            <person name="Saada N."/>
            <person name="Tang L."/>
            <person name="Weissenberger G."/>
            <person name="Zhu Y."/>
            <person name="Hemphill L."/>
            <person name="Shang Y."/>
            <person name="Youmans B."/>
            <person name="Ayvaz T."/>
            <person name="Ross M."/>
            <person name="Santibanez J."/>
            <person name="Aqrawi P."/>
            <person name="Gross S."/>
            <person name="Joshi V."/>
            <person name="Fowler G."/>
            <person name="Nazareth L."/>
            <person name="Reid J."/>
            <person name="Worley K."/>
            <person name="Petrosino J."/>
            <person name="Highlander S."/>
            <person name="Gibbs R."/>
        </authorList>
    </citation>
    <scope>NUCLEOTIDE SEQUENCE [LARGE SCALE GENOMIC DNA]</scope>
    <source>
        <strain evidence="10">ATCC 33269</strain>
    </source>
</reference>
<dbReference type="SUPFAM" id="SSF51445">
    <property type="entry name" value="(Trans)glycosidases"/>
    <property type="match status" value="1"/>
</dbReference>
<evidence type="ECO:0000256" key="8">
    <source>
        <dbReference type="SAM" id="SignalP"/>
    </source>
</evidence>
<evidence type="ECO:0000256" key="4">
    <source>
        <dbReference type="ARBA" id="ARBA00023277"/>
    </source>
</evidence>
<dbReference type="GO" id="GO:0030245">
    <property type="term" value="P:cellulose catabolic process"/>
    <property type="evidence" value="ECO:0007669"/>
    <property type="project" value="UniProtKB-KW"/>
</dbReference>
<keyword evidence="2 7" id="KW-0378">Hydrolase</keyword>
<proteinExistence type="inferred from homology"/>
<feature type="domain" description="Glycoside hydrolase family 5" evidence="9">
    <location>
        <begin position="50"/>
        <end position="335"/>
    </location>
</feature>
<evidence type="ECO:0000256" key="1">
    <source>
        <dbReference type="ARBA" id="ARBA00005641"/>
    </source>
</evidence>
<dbReference type="PANTHER" id="PTHR31297">
    <property type="entry name" value="GLUCAN ENDO-1,6-BETA-GLUCOSIDASE B"/>
    <property type="match status" value="1"/>
</dbReference>
<keyword evidence="8" id="KW-0732">Signal</keyword>
<keyword evidence="11" id="KW-1185">Reference proteome</keyword>
<evidence type="ECO:0000256" key="5">
    <source>
        <dbReference type="ARBA" id="ARBA00023295"/>
    </source>
</evidence>
<protein>
    <submittedName>
        <fullName evidence="10">Cellulase (Glycosyl hydrolase family 5)</fullName>
    </submittedName>
</protein>
<evidence type="ECO:0000259" key="9">
    <source>
        <dbReference type="Pfam" id="PF00150"/>
    </source>
</evidence>
<evidence type="ECO:0000256" key="2">
    <source>
        <dbReference type="ARBA" id="ARBA00022801"/>
    </source>
</evidence>
<comment type="caution">
    <text evidence="10">The sequence shown here is derived from an EMBL/GenBank/DDBJ whole genome shotgun (WGS) entry which is preliminary data.</text>
</comment>
<dbReference type="eggNOG" id="COG2730">
    <property type="taxonomic scope" value="Bacteria"/>
</dbReference>
<keyword evidence="3" id="KW-0136">Cellulose degradation</keyword>
<evidence type="ECO:0000256" key="6">
    <source>
        <dbReference type="ARBA" id="ARBA00023326"/>
    </source>
</evidence>
<dbReference type="HOGENOM" id="CLU_067773_0_0_10"/>
<accession>E7RPR5</accession>
<dbReference type="GO" id="GO:0005576">
    <property type="term" value="C:extracellular region"/>
    <property type="evidence" value="ECO:0007669"/>
    <property type="project" value="TreeGrafter"/>
</dbReference>
<dbReference type="InterPro" id="IPR017853">
    <property type="entry name" value="GH"/>
</dbReference>
<feature type="chain" id="PRO_5003224121" evidence="8">
    <location>
        <begin position="25"/>
        <end position="384"/>
    </location>
</feature>
<dbReference type="GO" id="GO:0008422">
    <property type="term" value="F:beta-glucosidase activity"/>
    <property type="evidence" value="ECO:0007669"/>
    <property type="project" value="TreeGrafter"/>
</dbReference>
<dbReference type="EMBL" id="AEPE02000004">
    <property type="protein sequence ID" value="EFZ37108.1"/>
    <property type="molecule type" value="Genomic_DNA"/>
</dbReference>
<dbReference type="Proteomes" id="UP000005580">
    <property type="component" value="Unassembled WGS sequence"/>
</dbReference>
<evidence type="ECO:0000313" key="10">
    <source>
        <dbReference type="EMBL" id="EFZ37108.1"/>
    </source>
</evidence>
<dbReference type="AlphaFoldDB" id="E7RPR5"/>